<evidence type="ECO:0000313" key="2">
    <source>
        <dbReference type="EMBL" id="CAB1456908.1"/>
    </source>
</evidence>
<keyword evidence="3" id="KW-1185">Reference proteome</keyword>
<proteinExistence type="predicted"/>
<reference evidence="2" key="1">
    <citation type="submission" date="2020-03" db="EMBL/GenBank/DDBJ databases">
        <authorList>
            <person name="Weist P."/>
        </authorList>
    </citation>
    <scope>NUCLEOTIDE SEQUENCE</scope>
</reference>
<feature type="region of interest" description="Disordered" evidence="1">
    <location>
        <begin position="1"/>
        <end position="28"/>
    </location>
</feature>
<comment type="caution">
    <text evidence="2">The sequence shown here is derived from an EMBL/GenBank/DDBJ whole genome shotgun (WGS) entry which is preliminary data.</text>
</comment>
<evidence type="ECO:0000256" key="1">
    <source>
        <dbReference type="SAM" id="MobiDB-lite"/>
    </source>
</evidence>
<feature type="compositionally biased region" description="Pro residues" evidence="1">
    <location>
        <begin position="14"/>
        <end position="25"/>
    </location>
</feature>
<dbReference type="EMBL" id="CADEAL010004317">
    <property type="protein sequence ID" value="CAB1456908.1"/>
    <property type="molecule type" value="Genomic_DNA"/>
</dbReference>
<accession>A0A9N7VXC4</accession>
<evidence type="ECO:0000313" key="3">
    <source>
        <dbReference type="Proteomes" id="UP001153269"/>
    </source>
</evidence>
<feature type="region of interest" description="Disordered" evidence="1">
    <location>
        <begin position="75"/>
        <end position="118"/>
    </location>
</feature>
<feature type="compositionally biased region" description="Polar residues" evidence="1">
    <location>
        <begin position="79"/>
        <end position="91"/>
    </location>
</feature>
<gene>
    <name evidence="2" type="ORF">PLEPLA_LOCUS44704</name>
</gene>
<dbReference type="Proteomes" id="UP001153269">
    <property type="component" value="Unassembled WGS sequence"/>
</dbReference>
<name>A0A9N7VXC4_PLEPL</name>
<protein>
    <submittedName>
        <fullName evidence="2">Uncharacterized protein</fullName>
    </submittedName>
</protein>
<sequence>MHLCQDTCERIEDPPGPQGHQPPVPESLTTGLQATRMTPTRADPFRTGALLSVWVSLLEISGGVLLAHSVPACRPSPSDCASTPPAASNHSGGHGCVKAANSRTRAIPEDADKPPGETYAWRSRSTIMRTVCGTPDRLHVT</sequence>
<organism evidence="2 3">
    <name type="scientific">Pleuronectes platessa</name>
    <name type="common">European plaice</name>
    <dbReference type="NCBI Taxonomy" id="8262"/>
    <lineage>
        <taxon>Eukaryota</taxon>
        <taxon>Metazoa</taxon>
        <taxon>Chordata</taxon>
        <taxon>Craniata</taxon>
        <taxon>Vertebrata</taxon>
        <taxon>Euteleostomi</taxon>
        <taxon>Actinopterygii</taxon>
        <taxon>Neopterygii</taxon>
        <taxon>Teleostei</taxon>
        <taxon>Neoteleostei</taxon>
        <taxon>Acanthomorphata</taxon>
        <taxon>Carangaria</taxon>
        <taxon>Pleuronectiformes</taxon>
        <taxon>Pleuronectoidei</taxon>
        <taxon>Pleuronectidae</taxon>
        <taxon>Pleuronectes</taxon>
    </lineage>
</organism>
<dbReference type="AlphaFoldDB" id="A0A9N7VXC4"/>
<feature type="compositionally biased region" description="Basic and acidic residues" evidence="1">
    <location>
        <begin position="106"/>
        <end position="115"/>
    </location>
</feature>